<dbReference type="EMBL" id="JAERRB010000001">
    <property type="protein sequence ID" value="MBL0739814.1"/>
    <property type="molecule type" value="Genomic_DNA"/>
</dbReference>
<dbReference type="PANTHER" id="PTHR39328">
    <property type="entry name" value="BLL2871 PROTEIN"/>
    <property type="match status" value="1"/>
</dbReference>
<evidence type="ECO:0000313" key="2">
    <source>
        <dbReference type="EMBL" id="MBL0739814.1"/>
    </source>
</evidence>
<evidence type="ECO:0000256" key="1">
    <source>
        <dbReference type="SAM" id="SignalP"/>
    </source>
</evidence>
<keyword evidence="3" id="KW-1185">Reference proteome</keyword>
<sequence>MRYLKLAAIALLMQLIISHTAQATWSVIIIDSATGTIGIAGASCSPNCYGIGHIVPGVGAIVVQAMSNNDARERGVEMIVANATPDQIIAALRNPSFDPERQQYAVLTLRHLEPSTYTGTQTHSLGGALTAPGISVQGNTLTTDSVLQNVMDAVVDGQRQHLSFEDVLMKALEAGSDAGGDNRCGEQRATSAFITIYKKERESKPHLDLNTFGQKKGGQNAVYLLRKRYDRWKNKHEAD</sequence>
<protein>
    <submittedName>
        <fullName evidence="2">DUF1028 domain-containing protein</fullName>
    </submittedName>
</protein>
<reference evidence="2 3" key="1">
    <citation type="submission" date="2021-01" db="EMBL/GenBank/DDBJ databases">
        <title>Chryseolinea sp. Jin1 Genome sequencing and assembly.</title>
        <authorList>
            <person name="Kim I."/>
        </authorList>
    </citation>
    <scope>NUCLEOTIDE SEQUENCE [LARGE SCALE GENOMIC DNA]</scope>
    <source>
        <strain evidence="2 3">Jin1</strain>
    </source>
</reference>
<dbReference type="Gene3D" id="3.60.20.10">
    <property type="entry name" value="Glutamine Phosphoribosylpyrophosphate, subunit 1, domain 1"/>
    <property type="match status" value="1"/>
</dbReference>
<dbReference type="InterPro" id="IPR029055">
    <property type="entry name" value="Ntn_hydrolases_N"/>
</dbReference>
<dbReference type="InterPro" id="IPR010430">
    <property type="entry name" value="DUF1028"/>
</dbReference>
<evidence type="ECO:0000313" key="3">
    <source>
        <dbReference type="Proteomes" id="UP000613030"/>
    </source>
</evidence>
<feature type="chain" id="PRO_5046109610" evidence="1">
    <location>
        <begin position="24"/>
        <end position="239"/>
    </location>
</feature>
<comment type="caution">
    <text evidence="2">The sequence shown here is derived from an EMBL/GenBank/DDBJ whole genome shotgun (WGS) entry which is preliminary data.</text>
</comment>
<dbReference type="SUPFAM" id="SSF56235">
    <property type="entry name" value="N-terminal nucleophile aminohydrolases (Ntn hydrolases)"/>
    <property type="match status" value="1"/>
</dbReference>
<name>A0ABS1KK32_9BACT</name>
<dbReference type="PANTHER" id="PTHR39328:SF1">
    <property type="entry name" value="BLL2871 PROTEIN"/>
    <property type="match status" value="1"/>
</dbReference>
<dbReference type="Proteomes" id="UP000613030">
    <property type="component" value="Unassembled WGS sequence"/>
</dbReference>
<organism evidence="2 3">
    <name type="scientific">Chryseolinea lacunae</name>
    <dbReference type="NCBI Taxonomy" id="2801331"/>
    <lineage>
        <taxon>Bacteria</taxon>
        <taxon>Pseudomonadati</taxon>
        <taxon>Bacteroidota</taxon>
        <taxon>Cytophagia</taxon>
        <taxon>Cytophagales</taxon>
        <taxon>Fulvivirgaceae</taxon>
        <taxon>Chryseolinea</taxon>
    </lineage>
</organism>
<keyword evidence="1" id="KW-0732">Signal</keyword>
<dbReference type="Pfam" id="PF06267">
    <property type="entry name" value="DUF1028"/>
    <property type="match status" value="1"/>
</dbReference>
<accession>A0ABS1KK32</accession>
<proteinExistence type="predicted"/>
<gene>
    <name evidence="2" type="ORF">JI741_01230</name>
</gene>
<feature type="signal peptide" evidence="1">
    <location>
        <begin position="1"/>
        <end position="23"/>
    </location>
</feature>